<keyword evidence="5" id="KW-0812">Transmembrane</keyword>
<protein>
    <submittedName>
        <fullName evidence="9">TolC family protein</fullName>
    </submittedName>
</protein>
<evidence type="ECO:0000256" key="6">
    <source>
        <dbReference type="ARBA" id="ARBA00023136"/>
    </source>
</evidence>
<gene>
    <name evidence="9" type="ORF">ENS29_04470</name>
</gene>
<dbReference type="PANTHER" id="PTHR30026:SF20">
    <property type="entry name" value="OUTER MEMBRANE PROTEIN TOLC"/>
    <property type="match status" value="1"/>
</dbReference>
<organism evidence="9">
    <name type="scientific">Desulfatirhabdium butyrativorans</name>
    <dbReference type="NCBI Taxonomy" id="340467"/>
    <lineage>
        <taxon>Bacteria</taxon>
        <taxon>Pseudomonadati</taxon>
        <taxon>Thermodesulfobacteriota</taxon>
        <taxon>Desulfobacteria</taxon>
        <taxon>Desulfobacterales</taxon>
        <taxon>Desulfatirhabdiaceae</taxon>
        <taxon>Desulfatirhabdium</taxon>
    </lineage>
</organism>
<dbReference type="InterPro" id="IPR003423">
    <property type="entry name" value="OMP_efflux"/>
</dbReference>
<dbReference type="GO" id="GO:0009279">
    <property type="term" value="C:cell outer membrane"/>
    <property type="evidence" value="ECO:0007669"/>
    <property type="project" value="UniProtKB-SubCell"/>
</dbReference>
<name>A0A7C4RR41_9BACT</name>
<dbReference type="SUPFAM" id="SSF56954">
    <property type="entry name" value="Outer membrane efflux proteins (OEP)"/>
    <property type="match status" value="1"/>
</dbReference>
<keyword evidence="6" id="KW-0472">Membrane</keyword>
<dbReference type="Gene3D" id="1.20.1600.10">
    <property type="entry name" value="Outer membrane efflux proteins (OEP)"/>
    <property type="match status" value="1"/>
</dbReference>
<dbReference type="EMBL" id="DSUH01000100">
    <property type="protein sequence ID" value="HGU32094.1"/>
    <property type="molecule type" value="Genomic_DNA"/>
</dbReference>
<feature type="signal peptide" evidence="8">
    <location>
        <begin position="1"/>
        <end position="23"/>
    </location>
</feature>
<dbReference type="Pfam" id="PF02321">
    <property type="entry name" value="OEP"/>
    <property type="match status" value="1"/>
</dbReference>
<evidence type="ECO:0000256" key="4">
    <source>
        <dbReference type="ARBA" id="ARBA00022452"/>
    </source>
</evidence>
<dbReference type="GO" id="GO:1990281">
    <property type="term" value="C:efflux pump complex"/>
    <property type="evidence" value="ECO:0007669"/>
    <property type="project" value="TreeGrafter"/>
</dbReference>
<comment type="caution">
    <text evidence="9">The sequence shown here is derived from an EMBL/GenBank/DDBJ whole genome shotgun (WGS) entry which is preliminary data.</text>
</comment>
<keyword evidence="3" id="KW-0813">Transport</keyword>
<evidence type="ECO:0000256" key="3">
    <source>
        <dbReference type="ARBA" id="ARBA00022448"/>
    </source>
</evidence>
<sequence>MRRSMLCMLLLGLFVGGIAPAQAIDTGRPTLADLFQQARSRPDIQDAELATAEASAAQEQATASLYPKIFGIGRVERYNSPTNLRPLPPTEVNPAKGDAVPFSDTITRYGLVFQMPLYVQPLYTLSRKTAVLLEKANIQRQIELVRKEAAIVSLNSSLYALEGLEAALVSREKSLQEMLKTLRIRVDSGKIPESEWMKVDRLILDIQRQRVDVERRKSQVFRDLFQHTGVTLTGSVPMTLISSIRTAPYPALLAAAKDVDAARFEARRVREQFYPSLSIEGSLLENDGTAYNTDTHVHRSYDSVAVMLKVPLFEKEIWSAGRVAEIREARSRQGYEKLRIELEALDAELERRFPLLDSAVRLAEQSVTRAGELLDIARVAYSVERMTTEEYLRYEADVLSAEAERCRSIDDRWQALAQKAVLYGQLLEGIIQ</sequence>
<dbReference type="GO" id="GO:0015562">
    <property type="term" value="F:efflux transmembrane transporter activity"/>
    <property type="evidence" value="ECO:0007669"/>
    <property type="project" value="InterPro"/>
</dbReference>
<evidence type="ECO:0000256" key="1">
    <source>
        <dbReference type="ARBA" id="ARBA00004442"/>
    </source>
</evidence>
<keyword evidence="7" id="KW-0998">Cell outer membrane</keyword>
<dbReference type="PANTHER" id="PTHR30026">
    <property type="entry name" value="OUTER MEMBRANE PROTEIN TOLC"/>
    <property type="match status" value="1"/>
</dbReference>
<proteinExistence type="inferred from homology"/>
<dbReference type="GO" id="GO:0015288">
    <property type="term" value="F:porin activity"/>
    <property type="evidence" value="ECO:0007669"/>
    <property type="project" value="TreeGrafter"/>
</dbReference>
<dbReference type="AlphaFoldDB" id="A0A7C4RR41"/>
<dbReference type="InterPro" id="IPR051906">
    <property type="entry name" value="TolC-like"/>
</dbReference>
<keyword evidence="4" id="KW-1134">Transmembrane beta strand</keyword>
<comment type="subcellular location">
    <subcellularLocation>
        <location evidence="1">Cell outer membrane</location>
    </subcellularLocation>
</comment>
<evidence type="ECO:0000256" key="2">
    <source>
        <dbReference type="ARBA" id="ARBA00007613"/>
    </source>
</evidence>
<evidence type="ECO:0000313" key="9">
    <source>
        <dbReference type="EMBL" id="HGU32094.1"/>
    </source>
</evidence>
<feature type="chain" id="PRO_5027758229" evidence="8">
    <location>
        <begin position="24"/>
        <end position="432"/>
    </location>
</feature>
<evidence type="ECO:0000256" key="7">
    <source>
        <dbReference type="ARBA" id="ARBA00023237"/>
    </source>
</evidence>
<comment type="similarity">
    <text evidence="2">Belongs to the outer membrane factor (OMF) (TC 1.B.17) family.</text>
</comment>
<accession>A0A7C4RR41</accession>
<reference evidence="9" key="1">
    <citation type="journal article" date="2020" name="mSystems">
        <title>Genome- and Community-Level Interaction Insights into Carbon Utilization and Element Cycling Functions of Hydrothermarchaeota in Hydrothermal Sediment.</title>
        <authorList>
            <person name="Zhou Z."/>
            <person name="Liu Y."/>
            <person name="Xu W."/>
            <person name="Pan J."/>
            <person name="Luo Z.H."/>
            <person name="Li M."/>
        </authorList>
    </citation>
    <scope>NUCLEOTIDE SEQUENCE [LARGE SCALE GENOMIC DNA]</scope>
    <source>
        <strain evidence="9">SpSt-477</strain>
    </source>
</reference>
<evidence type="ECO:0000256" key="8">
    <source>
        <dbReference type="SAM" id="SignalP"/>
    </source>
</evidence>
<keyword evidence="8" id="KW-0732">Signal</keyword>
<evidence type="ECO:0000256" key="5">
    <source>
        <dbReference type="ARBA" id="ARBA00022692"/>
    </source>
</evidence>